<feature type="non-terminal residue" evidence="2">
    <location>
        <position position="303"/>
    </location>
</feature>
<dbReference type="Pfam" id="PF03480">
    <property type="entry name" value="DctP"/>
    <property type="match status" value="1"/>
</dbReference>
<dbReference type="RefSeq" id="WP_033474261.1">
    <property type="nucleotide sequence ID" value="NZ_JGWH01000041.1"/>
</dbReference>
<proteinExistence type="predicted"/>
<evidence type="ECO:0000313" key="2">
    <source>
        <dbReference type="EMBL" id="KCV37069.1"/>
    </source>
</evidence>
<reference evidence="2 3" key="1">
    <citation type="submission" date="2014-03" db="EMBL/GenBank/DDBJ databases">
        <title>Genome sequence of Bordetella bronchiseptica.</title>
        <authorList>
            <person name="Harvill E."/>
            <person name="Goodfield L.L."/>
            <person name="Ivanov Y.V."/>
            <person name="Meyer J.A."/>
            <person name="Muse S.J."/>
            <person name="Jacobs N."/>
            <person name="Bendor L."/>
            <person name="Smallridge W.E."/>
            <person name="Brinkac L.M."/>
            <person name="Sanka R."/>
            <person name="Kim M."/>
            <person name="Losada L."/>
        </authorList>
    </citation>
    <scope>NUCLEOTIDE SEQUENCE [LARGE SCALE GENOMIC DNA]</scope>
    <source>
        <strain evidence="2 3">00-P-2796</strain>
    </source>
</reference>
<keyword evidence="3" id="KW-1185">Reference proteome</keyword>
<comment type="caution">
    <text evidence="2">The sequence shown here is derived from an EMBL/GenBank/DDBJ whole genome shotgun (WGS) entry which is preliminary data.</text>
</comment>
<evidence type="ECO:0000256" key="1">
    <source>
        <dbReference type="ARBA" id="ARBA00022729"/>
    </source>
</evidence>
<dbReference type="InterPro" id="IPR038404">
    <property type="entry name" value="TRAP_DctP_sf"/>
</dbReference>
<dbReference type="EMBL" id="JGWH01000041">
    <property type="protein sequence ID" value="KCV37069.1"/>
    <property type="molecule type" value="Genomic_DNA"/>
</dbReference>
<name>A0ABR4RIA8_BORBO</name>
<dbReference type="Proteomes" id="UP000025756">
    <property type="component" value="Unassembled WGS sequence"/>
</dbReference>
<protein>
    <submittedName>
        <fullName evidence="2">ABC transporter, substrate-binding protein, family 7</fullName>
    </submittedName>
</protein>
<organism evidence="2 3">
    <name type="scientific">Bordetella bronchiseptica 00-P-2796</name>
    <dbReference type="NCBI Taxonomy" id="1331199"/>
    <lineage>
        <taxon>Bacteria</taxon>
        <taxon>Pseudomonadati</taxon>
        <taxon>Pseudomonadota</taxon>
        <taxon>Betaproteobacteria</taxon>
        <taxon>Burkholderiales</taxon>
        <taxon>Alcaligenaceae</taxon>
        <taxon>Bordetella</taxon>
    </lineage>
</organism>
<dbReference type="InterPro" id="IPR018389">
    <property type="entry name" value="DctP_fam"/>
</dbReference>
<evidence type="ECO:0000313" key="3">
    <source>
        <dbReference type="Proteomes" id="UP000025756"/>
    </source>
</evidence>
<keyword evidence="1" id="KW-0732">Signal</keyword>
<dbReference type="Gene3D" id="3.40.190.170">
    <property type="entry name" value="Bacterial extracellular solute-binding protein, family 7"/>
    <property type="match status" value="1"/>
</dbReference>
<sequence length="303" mass="33053">MPLSLQEELARCKTAEAWLRGDHARPHADAPGHAPIVMRVSAHPKADSWVVPSVFEPSFAVLRRMSGHRLDVAASWGESAHPARDGFEALADGRTDFAPCYTSWEPDGYPMSQLLALPALFPNPEIATAASERLYEPFLRQEFERAGVILGRLKATGPYHLFTRRPVERLAELRGLRIATNAGIDSRIAAALDARPVVLRSVDLLPAFLADEVDAVSLADGSAQVFGVGRNAATRVEIGVSMMNLEFGLARRFHDQLPPPLRAVLNDWLRAQSQAEAQYFYGVGGAIARDSFAAAGCRFVSLD</sequence>
<accession>A0ABR4RIA8</accession>
<gene>
    <name evidence="2" type="ORF">L490_5240</name>
</gene>